<comment type="caution">
    <text evidence="1">The sequence shown here is derived from an EMBL/GenBank/DDBJ whole genome shotgun (WGS) entry which is preliminary data.</text>
</comment>
<dbReference type="AlphaFoldDB" id="A0AA35WMV5"/>
<proteinExistence type="predicted"/>
<dbReference type="EMBL" id="CASHTH010001811">
    <property type="protein sequence ID" value="CAI8020245.1"/>
    <property type="molecule type" value="Genomic_DNA"/>
</dbReference>
<sequence length="83" mass="9350">MSVQQECVNAEALSIWSEVELVEKVPFQLVVFVVMHKRTKGQLCTVSCFPTTMGMRIKIKNEMLRIGFIVDIILLVQPTASPV</sequence>
<reference evidence="1" key="1">
    <citation type="submission" date="2023-03" db="EMBL/GenBank/DDBJ databases">
        <authorList>
            <person name="Steffen K."/>
            <person name="Cardenas P."/>
        </authorList>
    </citation>
    <scope>NUCLEOTIDE SEQUENCE</scope>
</reference>
<gene>
    <name evidence="1" type="ORF">GBAR_LOCUS12113</name>
</gene>
<evidence type="ECO:0000313" key="2">
    <source>
        <dbReference type="Proteomes" id="UP001174909"/>
    </source>
</evidence>
<accession>A0AA35WMV5</accession>
<evidence type="ECO:0000313" key="1">
    <source>
        <dbReference type="EMBL" id="CAI8020245.1"/>
    </source>
</evidence>
<protein>
    <submittedName>
        <fullName evidence="1">Uncharacterized protein</fullName>
    </submittedName>
</protein>
<name>A0AA35WMV5_GEOBA</name>
<dbReference type="Proteomes" id="UP001174909">
    <property type="component" value="Unassembled WGS sequence"/>
</dbReference>
<organism evidence="1 2">
    <name type="scientific">Geodia barretti</name>
    <name type="common">Barrett's horny sponge</name>
    <dbReference type="NCBI Taxonomy" id="519541"/>
    <lineage>
        <taxon>Eukaryota</taxon>
        <taxon>Metazoa</taxon>
        <taxon>Porifera</taxon>
        <taxon>Demospongiae</taxon>
        <taxon>Heteroscleromorpha</taxon>
        <taxon>Tetractinellida</taxon>
        <taxon>Astrophorina</taxon>
        <taxon>Geodiidae</taxon>
        <taxon>Geodia</taxon>
    </lineage>
</organism>
<keyword evidence="2" id="KW-1185">Reference proteome</keyword>